<dbReference type="InterPro" id="IPR018107">
    <property type="entry name" value="Na-dicarboxylate_symporter_CS"/>
</dbReference>
<dbReference type="Gene3D" id="1.10.3860.10">
    <property type="entry name" value="Sodium:dicarboxylate symporter"/>
    <property type="match status" value="1"/>
</dbReference>
<evidence type="ECO:0000256" key="6">
    <source>
        <dbReference type="ARBA" id="ARBA00023136"/>
    </source>
</evidence>
<sequence length="406" mass="43252">MNLKKLIKNLGFQILLAMILGTAVGAIMGPKASMFSPLGDFFMDLIKMLVVPLVAISIISGAASLGATKSAGKIGISTIGYFLITTVVSVMLGLFLGEVFTPGSGLDHDTVMEMFPQDTSGAEAPVMSFWETIINIIPENPIASLVTGNILEIIFFGLFLGIGISTLSSEKKAFLMNGMNYLVEALIWMIKIVMYTAPIGVFGLMAAAIGEFGFELLMMALDLMWVNVVGGIILLFGLYPLTLKLFAKVSIAQFIRKMVKAQIVAFSTSSSLATLPITMEVCEEELKISKATSGFVLPLGATINMTGSALYYALAAIFFAQLFDIDLTITQYIAIIVTSTVGSIGQAGVPGPSLLIVAVLVAADIPAQGLPLLFALDRVFDMLRTAFNITGDAACACIVDRFNDKK</sequence>
<keyword evidence="4" id="KW-0769">Symport</keyword>
<comment type="caution">
    <text evidence="8">The sequence shown here is derived from an EMBL/GenBank/DDBJ whole genome shotgun (WGS) entry which is preliminary data.</text>
</comment>
<dbReference type="SUPFAM" id="SSF118215">
    <property type="entry name" value="Proton glutamate symport protein"/>
    <property type="match status" value="1"/>
</dbReference>
<feature type="transmembrane region" description="Helical" evidence="7">
    <location>
        <begin position="224"/>
        <end position="247"/>
    </location>
</feature>
<feature type="transmembrane region" description="Helical" evidence="7">
    <location>
        <begin position="259"/>
        <end position="279"/>
    </location>
</feature>
<feature type="transmembrane region" description="Helical" evidence="7">
    <location>
        <begin position="355"/>
        <end position="376"/>
    </location>
</feature>
<feature type="transmembrane region" description="Helical" evidence="7">
    <location>
        <begin position="185"/>
        <end position="209"/>
    </location>
</feature>
<keyword evidence="6 7" id="KW-0472">Membrane</keyword>
<reference evidence="8 9" key="1">
    <citation type="submission" date="2021-01" db="EMBL/GenBank/DDBJ databases">
        <title>Carboxyliciviraga sp.nov., isolated from coastal sediments.</title>
        <authorList>
            <person name="Lu D."/>
            <person name="Zhang T."/>
        </authorList>
    </citation>
    <scope>NUCLEOTIDE SEQUENCE [LARGE SCALE GENOMIC DNA]</scope>
    <source>
        <strain evidence="8 9">N1Y132</strain>
    </source>
</reference>
<dbReference type="Proteomes" id="UP000605676">
    <property type="component" value="Unassembled WGS sequence"/>
</dbReference>
<evidence type="ECO:0000313" key="8">
    <source>
        <dbReference type="EMBL" id="MBK3518566.1"/>
    </source>
</evidence>
<keyword evidence="9" id="KW-1185">Reference proteome</keyword>
<gene>
    <name evidence="8" type="ORF">JIV24_14570</name>
</gene>
<feature type="transmembrane region" description="Helical" evidence="7">
    <location>
        <begin position="49"/>
        <end position="67"/>
    </location>
</feature>
<keyword evidence="3 7" id="KW-0812">Transmembrane</keyword>
<dbReference type="PANTHER" id="PTHR42865">
    <property type="entry name" value="PROTON/GLUTAMATE-ASPARTATE SYMPORTER"/>
    <property type="match status" value="1"/>
</dbReference>
<feature type="transmembrane region" description="Helical" evidence="7">
    <location>
        <begin position="299"/>
        <end position="320"/>
    </location>
</feature>
<feature type="transmembrane region" description="Helical" evidence="7">
    <location>
        <begin position="332"/>
        <end position="349"/>
    </location>
</feature>
<dbReference type="PANTHER" id="PTHR42865:SF2">
    <property type="entry name" value="PROTON:GLUTAMATE SYMPORTER DAACS FAMILY"/>
    <property type="match status" value="1"/>
</dbReference>
<name>A0ABS1HLS2_9BACT</name>
<proteinExistence type="predicted"/>
<evidence type="ECO:0000256" key="1">
    <source>
        <dbReference type="ARBA" id="ARBA00004141"/>
    </source>
</evidence>
<evidence type="ECO:0000256" key="5">
    <source>
        <dbReference type="ARBA" id="ARBA00022989"/>
    </source>
</evidence>
<evidence type="ECO:0000256" key="2">
    <source>
        <dbReference type="ARBA" id="ARBA00022448"/>
    </source>
</evidence>
<accession>A0ABS1HLS2</accession>
<feature type="transmembrane region" description="Helical" evidence="7">
    <location>
        <begin position="142"/>
        <end position="164"/>
    </location>
</feature>
<organism evidence="8 9">
    <name type="scientific">Carboxylicivirga marina</name>
    <dbReference type="NCBI Taxonomy" id="2800988"/>
    <lineage>
        <taxon>Bacteria</taxon>
        <taxon>Pseudomonadati</taxon>
        <taxon>Bacteroidota</taxon>
        <taxon>Bacteroidia</taxon>
        <taxon>Marinilabiliales</taxon>
        <taxon>Marinilabiliaceae</taxon>
        <taxon>Carboxylicivirga</taxon>
    </lineage>
</organism>
<dbReference type="InterPro" id="IPR001991">
    <property type="entry name" value="Na-dicarboxylate_symporter"/>
</dbReference>
<evidence type="ECO:0000256" key="3">
    <source>
        <dbReference type="ARBA" id="ARBA00022692"/>
    </source>
</evidence>
<dbReference type="PROSITE" id="PS00713">
    <property type="entry name" value="NA_DICARBOXYL_SYMP_1"/>
    <property type="match status" value="1"/>
</dbReference>
<keyword evidence="2" id="KW-0813">Transport</keyword>
<dbReference type="Pfam" id="PF00375">
    <property type="entry name" value="SDF"/>
    <property type="match status" value="1"/>
</dbReference>
<feature type="transmembrane region" description="Helical" evidence="7">
    <location>
        <begin position="79"/>
        <end position="97"/>
    </location>
</feature>
<comment type="subcellular location">
    <subcellularLocation>
        <location evidence="1">Membrane</location>
        <topology evidence="1">Multi-pass membrane protein</topology>
    </subcellularLocation>
</comment>
<dbReference type="InterPro" id="IPR036458">
    <property type="entry name" value="Na:dicarbo_symporter_sf"/>
</dbReference>
<evidence type="ECO:0000313" key="9">
    <source>
        <dbReference type="Proteomes" id="UP000605676"/>
    </source>
</evidence>
<protein>
    <submittedName>
        <fullName evidence="8">Dicarboxylate/amino acid:cation symporter</fullName>
    </submittedName>
</protein>
<dbReference type="RefSeq" id="WP_200465793.1">
    <property type="nucleotide sequence ID" value="NZ_JAENRR010000037.1"/>
</dbReference>
<dbReference type="EMBL" id="JAENRR010000037">
    <property type="protein sequence ID" value="MBK3518566.1"/>
    <property type="molecule type" value="Genomic_DNA"/>
</dbReference>
<evidence type="ECO:0000256" key="4">
    <source>
        <dbReference type="ARBA" id="ARBA00022847"/>
    </source>
</evidence>
<evidence type="ECO:0000256" key="7">
    <source>
        <dbReference type="SAM" id="Phobius"/>
    </source>
</evidence>
<keyword evidence="5 7" id="KW-1133">Transmembrane helix</keyword>
<dbReference type="PRINTS" id="PR00173">
    <property type="entry name" value="EDTRNSPORT"/>
</dbReference>